<reference evidence="2" key="1">
    <citation type="submission" date="2020-06" db="EMBL/GenBank/DDBJ databases">
        <title>Draft genome of Bugula neritina, a colonial animal packing powerful symbionts and potential medicines.</title>
        <authorList>
            <person name="Rayko M."/>
        </authorList>
    </citation>
    <scope>NUCLEOTIDE SEQUENCE [LARGE SCALE GENOMIC DNA]</scope>
    <source>
        <strain evidence="2">Kwan_BN1</strain>
    </source>
</reference>
<comment type="caution">
    <text evidence="2">The sequence shown here is derived from an EMBL/GenBank/DDBJ whole genome shotgun (WGS) entry which is preliminary data.</text>
</comment>
<evidence type="ECO:0000256" key="1">
    <source>
        <dbReference type="SAM" id="SignalP"/>
    </source>
</evidence>
<sequence length="94" mass="9915">MSNLDSILLLTLTVVTLQGGFVDTQHTEYICRSSNAGDFKVIDTCSDPDIAAKVISENIPYTWTIADPSTGRANNSVCTANGSSSINIGESSSL</sequence>
<evidence type="ECO:0000313" key="2">
    <source>
        <dbReference type="EMBL" id="KAF6020821.1"/>
    </source>
</evidence>
<accession>A0A7J7J576</accession>
<protein>
    <submittedName>
        <fullName evidence="2">Uncharacterized protein</fullName>
    </submittedName>
</protein>
<dbReference type="AlphaFoldDB" id="A0A7J7J576"/>
<feature type="signal peptide" evidence="1">
    <location>
        <begin position="1"/>
        <end position="19"/>
    </location>
</feature>
<gene>
    <name evidence="2" type="ORF">EB796_020858</name>
</gene>
<dbReference type="EMBL" id="VXIV02003143">
    <property type="protein sequence ID" value="KAF6020821.1"/>
    <property type="molecule type" value="Genomic_DNA"/>
</dbReference>
<evidence type="ECO:0000313" key="3">
    <source>
        <dbReference type="Proteomes" id="UP000593567"/>
    </source>
</evidence>
<keyword evidence="3" id="KW-1185">Reference proteome</keyword>
<name>A0A7J7J576_BUGNE</name>
<feature type="chain" id="PRO_5029763325" evidence="1">
    <location>
        <begin position="20"/>
        <end position="94"/>
    </location>
</feature>
<proteinExistence type="predicted"/>
<organism evidence="2 3">
    <name type="scientific">Bugula neritina</name>
    <name type="common">Brown bryozoan</name>
    <name type="synonym">Sertularia neritina</name>
    <dbReference type="NCBI Taxonomy" id="10212"/>
    <lineage>
        <taxon>Eukaryota</taxon>
        <taxon>Metazoa</taxon>
        <taxon>Spiralia</taxon>
        <taxon>Lophotrochozoa</taxon>
        <taxon>Bryozoa</taxon>
        <taxon>Gymnolaemata</taxon>
        <taxon>Cheilostomatida</taxon>
        <taxon>Flustrina</taxon>
        <taxon>Buguloidea</taxon>
        <taxon>Bugulidae</taxon>
        <taxon>Bugula</taxon>
    </lineage>
</organism>
<keyword evidence="1" id="KW-0732">Signal</keyword>
<dbReference type="Proteomes" id="UP000593567">
    <property type="component" value="Unassembled WGS sequence"/>
</dbReference>